<dbReference type="Proteomes" id="UP000037251">
    <property type="component" value="Unassembled WGS sequence"/>
</dbReference>
<protein>
    <recommendedName>
        <fullName evidence="2">ABC transporter domain-containing protein</fullName>
    </recommendedName>
</protein>
<evidence type="ECO:0000259" key="2">
    <source>
        <dbReference type="Pfam" id="PF00005"/>
    </source>
</evidence>
<dbReference type="InterPro" id="IPR051309">
    <property type="entry name" value="ABCF_ATPase"/>
</dbReference>
<feature type="region of interest" description="Disordered" evidence="1">
    <location>
        <begin position="75"/>
        <end position="98"/>
    </location>
</feature>
<proteinExistence type="predicted"/>
<evidence type="ECO:0000256" key="1">
    <source>
        <dbReference type="SAM" id="MobiDB-lite"/>
    </source>
</evidence>
<evidence type="ECO:0000313" key="4">
    <source>
        <dbReference type="Proteomes" id="UP000037251"/>
    </source>
</evidence>
<dbReference type="eggNOG" id="COG0488">
    <property type="taxonomic scope" value="Bacteria"/>
</dbReference>
<comment type="caution">
    <text evidence="3">The sequence shown here is derived from an EMBL/GenBank/DDBJ whole genome shotgun (WGS) entry which is preliminary data.</text>
</comment>
<dbReference type="Pfam" id="PF00005">
    <property type="entry name" value="ABC_tran"/>
    <property type="match status" value="1"/>
</dbReference>
<evidence type="ECO:0000313" key="3">
    <source>
        <dbReference type="EMBL" id="KOG42933.1"/>
    </source>
</evidence>
<dbReference type="STRING" id="67356.AQJ84_03065"/>
<dbReference type="GO" id="GO:0016887">
    <property type="term" value="F:ATP hydrolysis activity"/>
    <property type="evidence" value="ECO:0007669"/>
    <property type="project" value="InterPro"/>
</dbReference>
<reference evidence="4" key="1">
    <citation type="submission" date="2015-07" db="EMBL/GenBank/DDBJ databases">
        <authorList>
            <person name="Ju K.-S."/>
            <person name="Doroghazi J.R."/>
            <person name="Metcalf W.W."/>
        </authorList>
    </citation>
    <scope>NUCLEOTIDE SEQUENCE [LARGE SCALE GENOMIC DNA]</scope>
    <source>
        <strain evidence="4">NRRL 2290</strain>
    </source>
</reference>
<keyword evidence="4" id="KW-1185">Reference proteome</keyword>
<dbReference type="EMBL" id="LGUS01000013">
    <property type="protein sequence ID" value="KOG42933.1"/>
    <property type="molecule type" value="Genomic_DNA"/>
</dbReference>
<dbReference type="GO" id="GO:0005524">
    <property type="term" value="F:ATP binding"/>
    <property type="evidence" value="ECO:0007669"/>
    <property type="project" value="InterPro"/>
</dbReference>
<dbReference type="Gene3D" id="3.40.50.300">
    <property type="entry name" value="P-loop containing nucleotide triphosphate hydrolases"/>
    <property type="match status" value="1"/>
</dbReference>
<dbReference type="InterPro" id="IPR003439">
    <property type="entry name" value="ABC_transporter-like_ATP-bd"/>
</dbReference>
<name>A0A0L8LXM2_9ACTN</name>
<dbReference type="InterPro" id="IPR027417">
    <property type="entry name" value="P-loop_NTPase"/>
</dbReference>
<dbReference type="SUPFAM" id="SSF52540">
    <property type="entry name" value="P-loop containing nucleoside triphosphate hydrolases"/>
    <property type="match status" value="1"/>
</dbReference>
<dbReference type="AlphaFoldDB" id="A0A0L8LXM2"/>
<dbReference type="PATRIC" id="fig|67356.5.peg.650"/>
<sequence length="98" mass="10226">MRERARTAVPAAVAQLSVKDLTKSYGTRSVLDQVCFTVRPGEKAAVIGENVSGKSTLLRLLAAAEVPDAGEITVRPAGYGPGGERAGYASRPEARRAG</sequence>
<feature type="domain" description="ABC transporter" evidence="2">
    <location>
        <begin position="31"/>
        <end position="75"/>
    </location>
</feature>
<dbReference type="PANTHER" id="PTHR42855:SF1">
    <property type="entry name" value="ABC TRANSPORTER DOMAIN-CONTAINING PROTEIN"/>
    <property type="match status" value="1"/>
</dbReference>
<organism evidence="3 4">
    <name type="scientific">Streptomyces resistomycificus</name>
    <dbReference type="NCBI Taxonomy" id="67356"/>
    <lineage>
        <taxon>Bacteria</taxon>
        <taxon>Bacillati</taxon>
        <taxon>Actinomycetota</taxon>
        <taxon>Actinomycetes</taxon>
        <taxon>Kitasatosporales</taxon>
        <taxon>Streptomycetaceae</taxon>
        <taxon>Streptomyces</taxon>
        <taxon>Streptomyces aurantiacus group</taxon>
    </lineage>
</organism>
<accession>A0A0L8LXM2</accession>
<gene>
    <name evidence="3" type="ORF">ADK37_03015</name>
</gene>
<dbReference type="PANTHER" id="PTHR42855">
    <property type="entry name" value="ABC TRANSPORTER ATP-BINDING SUBUNIT"/>
    <property type="match status" value="1"/>
</dbReference>